<evidence type="ECO:0000256" key="1">
    <source>
        <dbReference type="SAM" id="MobiDB-lite"/>
    </source>
</evidence>
<dbReference type="Proteomes" id="UP000664203">
    <property type="component" value="Unassembled WGS sequence"/>
</dbReference>
<name>A0A8H3FID2_9LECA</name>
<proteinExistence type="predicted"/>
<comment type="caution">
    <text evidence="2">The sequence shown here is derived from an EMBL/GenBank/DDBJ whole genome shotgun (WGS) entry which is preliminary data.</text>
</comment>
<sequence length="152" mass="17200">MDLKVPTRRIKRAADSSRDPSRHNSPLEKKASQPFPTFRLTESDRRQQDALTVFGAHQDDVVNILYDKFVTFREIKDDSSRELLEQEVNAVLEDLVSQHDSSEELSISPALGEWVDQSDNIQKKNEEDLLIARSKDGSSDLPRSGSALFEAT</sequence>
<dbReference type="EMBL" id="CAJPDR010000184">
    <property type="protein sequence ID" value="CAF9924225.1"/>
    <property type="molecule type" value="Genomic_DNA"/>
</dbReference>
<feature type="compositionally biased region" description="Basic residues" evidence="1">
    <location>
        <begin position="1"/>
        <end position="11"/>
    </location>
</feature>
<feature type="region of interest" description="Disordered" evidence="1">
    <location>
        <begin position="1"/>
        <end position="37"/>
    </location>
</feature>
<evidence type="ECO:0000313" key="3">
    <source>
        <dbReference type="Proteomes" id="UP000664203"/>
    </source>
</evidence>
<feature type="region of interest" description="Disordered" evidence="1">
    <location>
        <begin position="126"/>
        <end position="152"/>
    </location>
</feature>
<dbReference type="AlphaFoldDB" id="A0A8H3FID2"/>
<gene>
    <name evidence="2" type="ORF">ALECFALPRED_002709</name>
</gene>
<evidence type="ECO:0000313" key="2">
    <source>
        <dbReference type="EMBL" id="CAF9924225.1"/>
    </source>
</evidence>
<accession>A0A8H3FID2</accession>
<protein>
    <submittedName>
        <fullName evidence="2">Uncharacterized protein</fullName>
    </submittedName>
</protein>
<feature type="compositionally biased region" description="Basic and acidic residues" evidence="1">
    <location>
        <begin position="12"/>
        <end position="31"/>
    </location>
</feature>
<organism evidence="2 3">
    <name type="scientific">Alectoria fallacina</name>
    <dbReference type="NCBI Taxonomy" id="1903189"/>
    <lineage>
        <taxon>Eukaryota</taxon>
        <taxon>Fungi</taxon>
        <taxon>Dikarya</taxon>
        <taxon>Ascomycota</taxon>
        <taxon>Pezizomycotina</taxon>
        <taxon>Lecanoromycetes</taxon>
        <taxon>OSLEUM clade</taxon>
        <taxon>Lecanoromycetidae</taxon>
        <taxon>Lecanorales</taxon>
        <taxon>Lecanorineae</taxon>
        <taxon>Parmeliaceae</taxon>
        <taxon>Alectoria</taxon>
    </lineage>
</organism>
<keyword evidence="3" id="KW-1185">Reference proteome</keyword>
<reference evidence="2" key="1">
    <citation type="submission" date="2021-03" db="EMBL/GenBank/DDBJ databases">
        <authorList>
            <person name="Tagirdzhanova G."/>
        </authorList>
    </citation>
    <scope>NUCLEOTIDE SEQUENCE</scope>
</reference>